<gene>
    <name evidence="6" type="ORF">JOF35_004947</name>
</gene>
<dbReference type="PANTHER" id="PTHR30055:SF238">
    <property type="entry name" value="MYCOFACTOCIN BIOSYNTHESIS TRANSCRIPTIONAL REGULATOR MFTR-RELATED"/>
    <property type="match status" value="1"/>
</dbReference>
<dbReference type="InterPro" id="IPR023772">
    <property type="entry name" value="DNA-bd_HTH_TetR-type_CS"/>
</dbReference>
<feature type="DNA-binding region" description="H-T-H motif" evidence="4">
    <location>
        <begin position="29"/>
        <end position="48"/>
    </location>
</feature>
<comment type="caution">
    <text evidence="6">The sequence shown here is derived from an EMBL/GenBank/DDBJ whole genome shotgun (WGS) entry which is preliminary data.</text>
</comment>
<dbReference type="PROSITE" id="PS50977">
    <property type="entry name" value="HTH_TETR_2"/>
    <property type="match status" value="1"/>
</dbReference>
<reference evidence="6 7" key="1">
    <citation type="submission" date="2023-07" db="EMBL/GenBank/DDBJ databases">
        <title>Sequencing the genomes of 1000 actinobacteria strains.</title>
        <authorList>
            <person name="Klenk H.-P."/>
        </authorList>
    </citation>
    <scope>NUCLEOTIDE SEQUENCE [LARGE SCALE GENOMIC DNA]</scope>
    <source>
        <strain evidence="6 7">DSM 41600</strain>
    </source>
</reference>
<dbReference type="InterPro" id="IPR041347">
    <property type="entry name" value="MftR_C"/>
</dbReference>
<keyword evidence="1" id="KW-0805">Transcription regulation</keyword>
<protein>
    <submittedName>
        <fullName evidence="6">AcrR family transcriptional regulator</fullName>
    </submittedName>
</protein>
<dbReference type="InterPro" id="IPR050109">
    <property type="entry name" value="HTH-type_TetR-like_transc_reg"/>
</dbReference>
<dbReference type="Gene3D" id="1.10.357.10">
    <property type="entry name" value="Tetracycline Repressor, domain 2"/>
    <property type="match status" value="1"/>
</dbReference>
<evidence type="ECO:0000259" key="5">
    <source>
        <dbReference type="PROSITE" id="PS50977"/>
    </source>
</evidence>
<evidence type="ECO:0000256" key="4">
    <source>
        <dbReference type="PROSITE-ProRule" id="PRU00335"/>
    </source>
</evidence>
<dbReference type="PRINTS" id="PR00455">
    <property type="entry name" value="HTHTETR"/>
</dbReference>
<keyword evidence="2 4" id="KW-0238">DNA-binding</keyword>
<evidence type="ECO:0000313" key="6">
    <source>
        <dbReference type="EMBL" id="MDP9612670.1"/>
    </source>
</evidence>
<dbReference type="Pfam" id="PF00440">
    <property type="entry name" value="TetR_N"/>
    <property type="match status" value="1"/>
</dbReference>
<name>A0ABT9KW59_9ACTN</name>
<evidence type="ECO:0000256" key="2">
    <source>
        <dbReference type="ARBA" id="ARBA00023125"/>
    </source>
</evidence>
<keyword evidence="7" id="KW-1185">Reference proteome</keyword>
<evidence type="ECO:0000256" key="3">
    <source>
        <dbReference type="ARBA" id="ARBA00023163"/>
    </source>
</evidence>
<dbReference type="Pfam" id="PF17754">
    <property type="entry name" value="TetR_C_14"/>
    <property type="match status" value="1"/>
</dbReference>
<evidence type="ECO:0000256" key="1">
    <source>
        <dbReference type="ARBA" id="ARBA00023015"/>
    </source>
</evidence>
<dbReference type="InterPro" id="IPR001647">
    <property type="entry name" value="HTH_TetR"/>
</dbReference>
<proteinExistence type="predicted"/>
<evidence type="ECO:0000313" key="7">
    <source>
        <dbReference type="Proteomes" id="UP001234880"/>
    </source>
</evidence>
<feature type="domain" description="HTH tetR-type" evidence="5">
    <location>
        <begin position="6"/>
        <end position="66"/>
    </location>
</feature>
<dbReference type="EMBL" id="JAURUE010000001">
    <property type="protein sequence ID" value="MDP9612670.1"/>
    <property type="molecule type" value="Genomic_DNA"/>
</dbReference>
<dbReference type="RefSeq" id="WP_307111156.1">
    <property type="nucleotide sequence ID" value="NZ_JAURUE010000001.1"/>
</dbReference>
<keyword evidence="3" id="KW-0804">Transcription</keyword>
<organism evidence="6 7">
    <name type="scientific">Streptomyces demainii</name>
    <dbReference type="NCBI Taxonomy" id="588122"/>
    <lineage>
        <taxon>Bacteria</taxon>
        <taxon>Bacillati</taxon>
        <taxon>Actinomycetota</taxon>
        <taxon>Actinomycetes</taxon>
        <taxon>Kitasatosporales</taxon>
        <taxon>Streptomycetaceae</taxon>
        <taxon>Streptomyces</taxon>
    </lineage>
</organism>
<dbReference type="Proteomes" id="UP001234880">
    <property type="component" value="Unassembled WGS sequence"/>
</dbReference>
<dbReference type="SUPFAM" id="SSF46689">
    <property type="entry name" value="Homeodomain-like"/>
    <property type="match status" value="1"/>
</dbReference>
<accession>A0ABT9KW59</accession>
<dbReference type="InterPro" id="IPR009057">
    <property type="entry name" value="Homeodomain-like_sf"/>
</dbReference>
<dbReference type="PANTHER" id="PTHR30055">
    <property type="entry name" value="HTH-TYPE TRANSCRIPTIONAL REGULATOR RUTR"/>
    <property type="match status" value="1"/>
</dbReference>
<dbReference type="PROSITE" id="PS01081">
    <property type="entry name" value="HTH_TETR_1"/>
    <property type="match status" value="1"/>
</dbReference>
<sequence length="188" mass="21095">MGRWPAGTQERLQEAAIELFTERGYERTTVAEIATRAGLTERTFYNHFADKREVLFPDQDWFIAEVREAVGAAPAEQSPLEAIAGAFAARSHWFDQRRAAAQRRRHILDAHTDLQERERAKLAALAEAIADALRTRGIPDPAATLTATVSVAAYHLASARWLADPQHTPLGHHLHASFEDLHRTARTW</sequence>